<dbReference type="InterPro" id="IPR002591">
    <property type="entry name" value="Phosphodiest/P_Trfase"/>
</dbReference>
<evidence type="ECO:0000313" key="4">
    <source>
        <dbReference type="Proteomes" id="UP000604241"/>
    </source>
</evidence>
<feature type="transmembrane region" description="Helical" evidence="2">
    <location>
        <begin position="88"/>
        <end position="113"/>
    </location>
</feature>
<dbReference type="SUPFAM" id="SSF53649">
    <property type="entry name" value="Alkaline phosphatase-like"/>
    <property type="match status" value="1"/>
</dbReference>
<keyword evidence="2" id="KW-0812">Transmembrane</keyword>
<evidence type="ECO:0000256" key="1">
    <source>
        <dbReference type="SAM" id="MobiDB-lite"/>
    </source>
</evidence>
<reference evidence="3 4" key="1">
    <citation type="submission" date="2020-08" db="EMBL/GenBank/DDBJ databases">
        <title>A Genomic Blueprint of the Chicken Gut Microbiome.</title>
        <authorList>
            <person name="Gilroy R."/>
            <person name="Ravi A."/>
            <person name="Getino M."/>
            <person name="Pursley I."/>
            <person name="Horton D.L."/>
            <person name="Alikhan N.-F."/>
            <person name="Baker D."/>
            <person name="Gharbi K."/>
            <person name="Hall N."/>
            <person name="Watson M."/>
            <person name="Adriaenssens E.M."/>
            <person name="Foster-Nyarko E."/>
            <person name="Jarju S."/>
            <person name="Secka A."/>
            <person name="Antonio M."/>
            <person name="Oren A."/>
            <person name="Chaudhuri R."/>
            <person name="La Ragione R.M."/>
            <person name="Hildebrand F."/>
            <person name="Pallen M.J."/>
        </authorList>
    </citation>
    <scope>NUCLEOTIDE SEQUENCE [LARGE SCALE GENOMIC DNA]</scope>
    <source>
        <strain evidence="3 4">Sa3CUA2</strain>
    </source>
</reference>
<feature type="region of interest" description="Disordered" evidence="1">
    <location>
        <begin position="507"/>
        <end position="527"/>
    </location>
</feature>
<accession>A0ABR8QEJ4</accession>
<sequence length="737" mass="77761">MAGAPAAPEGARAPVGDARPGPRSRARWLPRVVDIGDALFSLVVTALGLGTAIWLVDGVALTSPWGLLLAALAVGLGDLLLRAPLRLLAEVAGAGGALVAGVAAQVLVVWVALRLVPGVTLTSGWSVLWVLVLTSAVMAAGRWVWGASDNAYVVADVVRRARRRTRTPAAAGAPRPPGMLVVQLDGVSAPVLDQAVEAGLVPTMQRWVEQGSHRVGTWWATVPSTTPAAQAGLLHGAADRIPAFRWWDRELGRLVVTNHPDDAALVEERLSDGQGLLRDGGTAVATMFSGDASSAYLVMSRGRRQGMGPGRGYARVFARPFVLARAVTLTVGEVVKELYQARRQSVHDVRPRVPRGGWYVVLRAVTNVLLRDLATSLVADALVRGDPTVFVDLVDYDEVAHHAGPTRPESLRSLEGLDQVLRVLEEVARVAPRAYDLVVLSDHGQTLGAPFEQVEGRSLLDTVRALMAEPGADGVQSTDGVQSADGEDWGPLNALLNGLLGRPGDRVVVGPDAGGARRRGRVRREDGVPRVREHGRAPAAHGDVPDVVVVGSGNLGLVWFPDGAHRLHLEDLQERWPRVVPGLAARPAVGVVVVDSRARGLVAVGAHGLRLLEAEGDVVEGEDPLAPYPGRARADLVRAARLADTGDLLLVSAVGPRGRVHAFEGQVGSHGGLGGEQNLAFVLHPADLVVDDARCEDVDGRRMLVGPDAVHGQLVAWLVERGVRPAGVAAPRAQEDV</sequence>
<dbReference type="RefSeq" id="WP_191783371.1">
    <property type="nucleotide sequence ID" value="NZ_JACSQV010000008.1"/>
</dbReference>
<keyword evidence="2" id="KW-0472">Membrane</keyword>
<evidence type="ECO:0000313" key="3">
    <source>
        <dbReference type="EMBL" id="MBD7918836.1"/>
    </source>
</evidence>
<gene>
    <name evidence="3" type="ORF">H9657_11185</name>
</gene>
<protein>
    <submittedName>
        <fullName evidence="3">Alkaline phosphatase family protein</fullName>
    </submittedName>
</protein>
<dbReference type="InterPro" id="IPR017850">
    <property type="entry name" value="Alkaline_phosphatase_core_sf"/>
</dbReference>
<name>A0ABR8QEJ4_9CELL</name>
<dbReference type="Pfam" id="PF01663">
    <property type="entry name" value="Phosphodiest"/>
    <property type="match status" value="1"/>
</dbReference>
<comment type="caution">
    <text evidence="3">The sequence shown here is derived from an EMBL/GenBank/DDBJ whole genome shotgun (WGS) entry which is preliminary data.</text>
</comment>
<proteinExistence type="predicted"/>
<organism evidence="3 4">
    <name type="scientific">Cellulomonas avistercoris</name>
    <dbReference type="NCBI Taxonomy" id="2762242"/>
    <lineage>
        <taxon>Bacteria</taxon>
        <taxon>Bacillati</taxon>
        <taxon>Actinomycetota</taxon>
        <taxon>Actinomycetes</taxon>
        <taxon>Micrococcales</taxon>
        <taxon>Cellulomonadaceae</taxon>
        <taxon>Cellulomonas</taxon>
    </lineage>
</organism>
<feature type="transmembrane region" description="Helical" evidence="2">
    <location>
        <begin position="125"/>
        <end position="145"/>
    </location>
</feature>
<dbReference type="Gene3D" id="3.40.720.10">
    <property type="entry name" value="Alkaline Phosphatase, subunit A"/>
    <property type="match status" value="1"/>
</dbReference>
<evidence type="ECO:0000256" key="2">
    <source>
        <dbReference type="SAM" id="Phobius"/>
    </source>
</evidence>
<dbReference type="Proteomes" id="UP000604241">
    <property type="component" value="Unassembled WGS sequence"/>
</dbReference>
<dbReference type="EMBL" id="JACSQV010000008">
    <property type="protein sequence ID" value="MBD7918836.1"/>
    <property type="molecule type" value="Genomic_DNA"/>
</dbReference>
<keyword evidence="4" id="KW-1185">Reference proteome</keyword>
<feature type="transmembrane region" description="Helical" evidence="2">
    <location>
        <begin position="32"/>
        <end position="56"/>
    </location>
</feature>
<feature type="compositionally biased region" description="Low complexity" evidence="1">
    <location>
        <begin position="1"/>
        <end position="16"/>
    </location>
</feature>
<feature type="region of interest" description="Disordered" evidence="1">
    <location>
        <begin position="1"/>
        <end position="24"/>
    </location>
</feature>
<keyword evidence="2" id="KW-1133">Transmembrane helix</keyword>
<feature type="transmembrane region" description="Helical" evidence="2">
    <location>
        <begin position="62"/>
        <end position="81"/>
    </location>
</feature>